<name>A0A8J4QCY1_9ROSI</name>
<dbReference type="AlphaFoldDB" id="A0A8J4QCY1"/>
<evidence type="ECO:0000259" key="3">
    <source>
        <dbReference type="PROSITE" id="PS50158"/>
    </source>
</evidence>
<dbReference type="GO" id="GO:0008270">
    <property type="term" value="F:zinc ion binding"/>
    <property type="evidence" value="ECO:0007669"/>
    <property type="project" value="UniProtKB-KW"/>
</dbReference>
<dbReference type="Gene3D" id="4.10.60.10">
    <property type="entry name" value="Zinc finger, CCHC-type"/>
    <property type="match status" value="1"/>
</dbReference>
<keyword evidence="1" id="KW-0863">Zinc-finger</keyword>
<accession>A0A8J4QCY1</accession>
<dbReference type="GO" id="GO:0003676">
    <property type="term" value="F:nucleic acid binding"/>
    <property type="evidence" value="ECO:0007669"/>
    <property type="project" value="InterPro"/>
</dbReference>
<feature type="region of interest" description="Disordered" evidence="2">
    <location>
        <begin position="44"/>
        <end position="66"/>
    </location>
</feature>
<dbReference type="PROSITE" id="PS50158">
    <property type="entry name" value="ZF_CCHC"/>
    <property type="match status" value="1"/>
</dbReference>
<gene>
    <name evidence="4" type="ORF">CMV_026484</name>
</gene>
<dbReference type="InterPro" id="IPR036875">
    <property type="entry name" value="Znf_CCHC_sf"/>
</dbReference>
<feature type="domain" description="CCHC-type" evidence="3">
    <location>
        <begin position="29"/>
        <end position="46"/>
    </location>
</feature>
<keyword evidence="5" id="KW-1185">Reference proteome</keyword>
<dbReference type="InterPro" id="IPR001878">
    <property type="entry name" value="Znf_CCHC"/>
</dbReference>
<dbReference type="SUPFAM" id="SSF57756">
    <property type="entry name" value="Retrovirus zinc finger-like domains"/>
    <property type="match status" value="1"/>
</dbReference>
<organism evidence="4 5">
    <name type="scientific">Castanea mollissima</name>
    <name type="common">Chinese chestnut</name>
    <dbReference type="NCBI Taxonomy" id="60419"/>
    <lineage>
        <taxon>Eukaryota</taxon>
        <taxon>Viridiplantae</taxon>
        <taxon>Streptophyta</taxon>
        <taxon>Embryophyta</taxon>
        <taxon>Tracheophyta</taxon>
        <taxon>Spermatophyta</taxon>
        <taxon>Magnoliopsida</taxon>
        <taxon>eudicotyledons</taxon>
        <taxon>Gunneridae</taxon>
        <taxon>Pentapetalae</taxon>
        <taxon>rosids</taxon>
        <taxon>fabids</taxon>
        <taxon>Fagales</taxon>
        <taxon>Fagaceae</taxon>
        <taxon>Castanea</taxon>
    </lineage>
</organism>
<evidence type="ECO:0000313" key="5">
    <source>
        <dbReference type="Proteomes" id="UP000737018"/>
    </source>
</evidence>
<dbReference type="SMART" id="SM00343">
    <property type="entry name" value="ZnF_C2HC"/>
    <property type="match status" value="1"/>
</dbReference>
<keyword evidence="1" id="KW-0479">Metal-binding</keyword>
<keyword evidence="1" id="KW-0862">Zinc</keyword>
<comment type="caution">
    <text evidence="4">The sequence shown here is derived from an EMBL/GenBank/DDBJ whole genome shotgun (WGS) entry which is preliminary data.</text>
</comment>
<reference evidence="4" key="1">
    <citation type="submission" date="2020-03" db="EMBL/GenBank/DDBJ databases">
        <title>Castanea mollissima Vanexum genome sequencing.</title>
        <authorList>
            <person name="Staton M."/>
        </authorList>
    </citation>
    <scope>NUCLEOTIDE SEQUENCE</scope>
    <source>
        <tissue evidence="4">Leaf</tissue>
    </source>
</reference>
<sequence length="66" mass="7756">MEPPRRRSEPAPTHQILRPPREKQLTKKRKCNVCKETGHVRNNCPSHKHSKDVANTSLTPHWELMH</sequence>
<dbReference type="EMBL" id="JRKL02007875">
    <property type="protein sequence ID" value="KAF3947372.1"/>
    <property type="molecule type" value="Genomic_DNA"/>
</dbReference>
<protein>
    <recommendedName>
        <fullName evidence="3">CCHC-type domain-containing protein</fullName>
    </recommendedName>
</protein>
<evidence type="ECO:0000313" key="4">
    <source>
        <dbReference type="EMBL" id="KAF3947372.1"/>
    </source>
</evidence>
<dbReference type="Proteomes" id="UP000737018">
    <property type="component" value="Unassembled WGS sequence"/>
</dbReference>
<proteinExistence type="predicted"/>
<evidence type="ECO:0000256" key="2">
    <source>
        <dbReference type="SAM" id="MobiDB-lite"/>
    </source>
</evidence>
<evidence type="ECO:0000256" key="1">
    <source>
        <dbReference type="PROSITE-ProRule" id="PRU00047"/>
    </source>
</evidence>
<dbReference type="Pfam" id="PF00098">
    <property type="entry name" value="zf-CCHC"/>
    <property type="match status" value="1"/>
</dbReference>
<feature type="region of interest" description="Disordered" evidence="2">
    <location>
        <begin position="1"/>
        <end position="28"/>
    </location>
</feature>